<evidence type="ECO:0000256" key="5">
    <source>
        <dbReference type="ARBA" id="ARBA00023157"/>
    </source>
</evidence>
<dbReference type="InterPro" id="IPR053935">
    <property type="entry name" value="VKGC_lumenal_dom"/>
</dbReference>
<gene>
    <name evidence="9" type="ORF">BC781_101413</name>
</gene>
<feature type="transmembrane region" description="Helical" evidence="7">
    <location>
        <begin position="17"/>
        <end position="37"/>
    </location>
</feature>
<evidence type="ECO:0000256" key="2">
    <source>
        <dbReference type="ARBA" id="ARBA00022692"/>
    </source>
</evidence>
<accession>A0A315ZFY2</accession>
<evidence type="ECO:0000259" key="8">
    <source>
        <dbReference type="SMART" id="SM00752"/>
    </source>
</evidence>
<keyword evidence="2 7" id="KW-0812">Transmembrane</keyword>
<comment type="subcellular location">
    <subcellularLocation>
        <location evidence="1">Endomembrane system</location>
        <topology evidence="1">Multi-pass membrane protein</topology>
    </subcellularLocation>
</comment>
<dbReference type="GO" id="GO:0008488">
    <property type="term" value="F:gamma-glutamyl carboxylase activity"/>
    <property type="evidence" value="ECO:0007669"/>
    <property type="project" value="InterPro"/>
</dbReference>
<feature type="transmembrane region" description="Helical" evidence="7">
    <location>
        <begin position="205"/>
        <end position="227"/>
    </location>
</feature>
<dbReference type="InterPro" id="IPR053934">
    <property type="entry name" value="HTTM_dom"/>
</dbReference>
<dbReference type="InterPro" id="IPR011020">
    <property type="entry name" value="HTTM-like"/>
</dbReference>
<feature type="transmembrane region" description="Helical" evidence="7">
    <location>
        <begin position="117"/>
        <end position="137"/>
    </location>
</feature>
<feature type="transmembrane region" description="Helical" evidence="7">
    <location>
        <begin position="289"/>
        <end position="309"/>
    </location>
</feature>
<evidence type="ECO:0000256" key="4">
    <source>
        <dbReference type="ARBA" id="ARBA00023136"/>
    </source>
</evidence>
<keyword evidence="3 7" id="KW-1133">Transmembrane helix</keyword>
<organism evidence="9 10">
    <name type="scientific">Sediminitomix flava</name>
    <dbReference type="NCBI Taxonomy" id="379075"/>
    <lineage>
        <taxon>Bacteria</taxon>
        <taxon>Pseudomonadati</taxon>
        <taxon>Bacteroidota</taxon>
        <taxon>Cytophagia</taxon>
        <taxon>Cytophagales</taxon>
        <taxon>Flammeovirgaceae</taxon>
        <taxon>Sediminitomix</taxon>
    </lineage>
</organism>
<feature type="transmembrane region" description="Helical" evidence="7">
    <location>
        <begin position="58"/>
        <end position="82"/>
    </location>
</feature>
<sequence length="457" mass="53999">MQNYIGKVKNESSKDSIFYLVWFRIFFGICSVIELLAQMFTTDLNIYAYQGFHFNYQWFINVPLFSTYTVLVLFILGLASSIFFSAGYFYKIVSKVQFLVWLLLFQIDQSEYVNHSYLYVLISFVSCFFPANKSFSLDVYFKRVAVVTQVPKLYRNVLLFQMGIVYFYAGIAKVNLDWFQAMPLQIWLGYKSEYFMIGPIISHKAWAFVMSYVGVTFDLTITFFLLFRPTRRVAFLMCLLFHLSNVMIFGLASFPWFSICMSSLFLSLEDLKPLTKFLRISDKAEFSRVNLSFTLNSFFVFFIIIQLVLPLRPFLYNGNSMWTEEGHRFSWHMMLRSKQGYLNYKVVTYKDGKRKTIFVAPKDYLLQEQARKMKGRPEMIIGFAHYLEEFYLDYGYETVEVFANCKMSLNGHESRWLIDREVNLASEERGVQPYQWILPFDQRLEKQKDSSKPIVSN</sequence>
<dbReference type="Proteomes" id="UP000245535">
    <property type="component" value="Unassembled WGS sequence"/>
</dbReference>
<keyword evidence="5" id="KW-1015">Disulfide bond</keyword>
<dbReference type="PANTHER" id="PTHR12639:SF7">
    <property type="entry name" value="HTTM DOMAIN-CONTAINING PROTEIN"/>
    <property type="match status" value="1"/>
</dbReference>
<dbReference type="PANTHER" id="PTHR12639">
    <property type="entry name" value="VITAMIN K-DEPENDENT GAMMA-CARBOXYLASE"/>
    <property type="match status" value="1"/>
</dbReference>
<keyword evidence="4 7" id="KW-0472">Membrane</keyword>
<evidence type="ECO:0000256" key="3">
    <source>
        <dbReference type="ARBA" id="ARBA00022989"/>
    </source>
</evidence>
<dbReference type="EMBL" id="QGDO01000001">
    <property type="protein sequence ID" value="PWJ44063.1"/>
    <property type="molecule type" value="Genomic_DNA"/>
</dbReference>
<evidence type="ECO:0000256" key="1">
    <source>
        <dbReference type="ARBA" id="ARBA00004127"/>
    </source>
</evidence>
<reference evidence="9 10" key="1">
    <citation type="submission" date="2018-03" db="EMBL/GenBank/DDBJ databases">
        <title>Genomic Encyclopedia of Archaeal and Bacterial Type Strains, Phase II (KMG-II): from individual species to whole genera.</title>
        <authorList>
            <person name="Goeker M."/>
        </authorList>
    </citation>
    <scope>NUCLEOTIDE SEQUENCE [LARGE SCALE GENOMIC DNA]</scope>
    <source>
        <strain evidence="9 10">DSM 28229</strain>
    </source>
</reference>
<evidence type="ECO:0000256" key="6">
    <source>
        <dbReference type="ARBA" id="ARBA00023239"/>
    </source>
</evidence>
<keyword evidence="10" id="KW-1185">Reference proteome</keyword>
<protein>
    <submittedName>
        <fullName evidence="9">Vitamin K-dependent gamma-carboxylase-like protein</fullName>
    </submittedName>
</protein>
<dbReference type="AlphaFoldDB" id="A0A315ZFY2"/>
<dbReference type="GO" id="GO:0019842">
    <property type="term" value="F:vitamin binding"/>
    <property type="evidence" value="ECO:0007669"/>
    <property type="project" value="TreeGrafter"/>
</dbReference>
<dbReference type="RefSeq" id="WP_109615585.1">
    <property type="nucleotide sequence ID" value="NZ_QGDO01000001.1"/>
</dbReference>
<dbReference type="Pfam" id="PF05090">
    <property type="entry name" value="HTTM"/>
    <property type="match status" value="1"/>
</dbReference>
<evidence type="ECO:0000256" key="7">
    <source>
        <dbReference type="SAM" id="Phobius"/>
    </source>
</evidence>
<proteinExistence type="predicted"/>
<dbReference type="SMART" id="SM00752">
    <property type="entry name" value="HTTM"/>
    <property type="match status" value="1"/>
</dbReference>
<name>A0A315ZFY2_SEDFL</name>
<dbReference type="GO" id="GO:0012505">
    <property type="term" value="C:endomembrane system"/>
    <property type="evidence" value="ECO:0007669"/>
    <property type="project" value="UniProtKB-SubCell"/>
</dbReference>
<keyword evidence="6" id="KW-0456">Lyase</keyword>
<evidence type="ECO:0000313" key="10">
    <source>
        <dbReference type="Proteomes" id="UP000245535"/>
    </source>
</evidence>
<feature type="transmembrane region" description="Helical" evidence="7">
    <location>
        <begin position="88"/>
        <end position="105"/>
    </location>
</feature>
<feature type="domain" description="HTTM-like" evidence="8">
    <location>
        <begin position="12"/>
        <end position="270"/>
    </location>
</feature>
<dbReference type="InterPro" id="IPR007782">
    <property type="entry name" value="VKG_COase"/>
</dbReference>
<comment type="caution">
    <text evidence="9">The sequence shown here is derived from an EMBL/GenBank/DDBJ whole genome shotgun (WGS) entry which is preliminary data.</text>
</comment>
<evidence type="ECO:0000313" key="9">
    <source>
        <dbReference type="EMBL" id="PWJ44063.1"/>
    </source>
</evidence>
<dbReference type="OrthoDB" id="341137at2"/>
<feature type="transmembrane region" description="Helical" evidence="7">
    <location>
        <begin position="157"/>
        <end position="176"/>
    </location>
</feature>
<dbReference type="Pfam" id="PF22777">
    <property type="entry name" value="VKGC_lumenal_dom"/>
    <property type="match status" value="1"/>
</dbReference>